<dbReference type="Proteomes" id="UP000314294">
    <property type="component" value="Unassembled WGS sequence"/>
</dbReference>
<sequence>MAGDSHTPAPGPQVSPEAERLRKDAAHFIEEQPALPRVVSEEPTVLGWSKKVRGDAVVFVPNCNNNSFFDFGIPGSVPKGPPPGAPPVVFLFLSILLITYNISPSPPDAVVYVSLLSTAHCLPTSESSSPLSRCPFAKLKC</sequence>
<reference evidence="1 2" key="1">
    <citation type="submission" date="2019-03" db="EMBL/GenBank/DDBJ databases">
        <title>First draft genome of Liparis tanakae, snailfish: a comprehensive survey of snailfish specific genes.</title>
        <authorList>
            <person name="Kim W."/>
            <person name="Song I."/>
            <person name="Jeong J.-H."/>
            <person name="Kim D."/>
            <person name="Kim S."/>
            <person name="Ryu S."/>
            <person name="Song J.Y."/>
            <person name="Lee S.K."/>
        </authorList>
    </citation>
    <scope>NUCLEOTIDE SEQUENCE [LARGE SCALE GENOMIC DNA]</scope>
    <source>
        <tissue evidence="1">Muscle</tissue>
    </source>
</reference>
<comment type="caution">
    <text evidence="1">The sequence shown here is derived from an EMBL/GenBank/DDBJ whole genome shotgun (WGS) entry which is preliminary data.</text>
</comment>
<evidence type="ECO:0000313" key="1">
    <source>
        <dbReference type="EMBL" id="TNN84562.1"/>
    </source>
</evidence>
<keyword evidence="2" id="KW-1185">Reference proteome</keyword>
<organism evidence="1 2">
    <name type="scientific">Liparis tanakae</name>
    <name type="common">Tanaka's snailfish</name>
    <dbReference type="NCBI Taxonomy" id="230148"/>
    <lineage>
        <taxon>Eukaryota</taxon>
        <taxon>Metazoa</taxon>
        <taxon>Chordata</taxon>
        <taxon>Craniata</taxon>
        <taxon>Vertebrata</taxon>
        <taxon>Euteleostomi</taxon>
        <taxon>Actinopterygii</taxon>
        <taxon>Neopterygii</taxon>
        <taxon>Teleostei</taxon>
        <taxon>Neoteleostei</taxon>
        <taxon>Acanthomorphata</taxon>
        <taxon>Eupercaria</taxon>
        <taxon>Perciformes</taxon>
        <taxon>Cottioidei</taxon>
        <taxon>Cottales</taxon>
        <taxon>Liparidae</taxon>
        <taxon>Liparis</taxon>
    </lineage>
</organism>
<accession>A0A4Z2J506</accession>
<protein>
    <submittedName>
        <fullName evidence="1">Uncharacterized protein</fullName>
    </submittedName>
</protein>
<proteinExistence type="predicted"/>
<dbReference type="EMBL" id="SRLO01000026">
    <property type="protein sequence ID" value="TNN84562.1"/>
    <property type="molecule type" value="Genomic_DNA"/>
</dbReference>
<name>A0A4Z2J506_9TELE</name>
<evidence type="ECO:0000313" key="2">
    <source>
        <dbReference type="Proteomes" id="UP000314294"/>
    </source>
</evidence>
<gene>
    <name evidence="1" type="ORF">EYF80_005262</name>
</gene>
<dbReference type="AlphaFoldDB" id="A0A4Z2J506"/>